<accession>A0A3N4HJJ0</accession>
<dbReference type="AlphaFoldDB" id="A0A3N4HJJ0"/>
<dbReference type="Proteomes" id="UP000275078">
    <property type="component" value="Unassembled WGS sequence"/>
</dbReference>
<sequence length="408" mass="46102">MASNLPISRLVHVPAPACMSSKLHKAKHKMFALWMDKGTGTQALSGSDRSVQLSSSPFAIEAEDQQMQSSTLSDWIAWSNDGTSTPTWRCTASQRHHQEEQTWPTFDVVMRWNILVIAKAQKGAHSRLLDGPRWWRRSYTHKYEYRCITGLGEELHYSKQVQRYSLQSRSQITANSVASRQLFRRQLRCSDGAWLDTETPTRLQKNQKHYQKIDVLQMAVTLLTKLCTSYRPAGYIDTVPTAGPSGTDKDHPCKTDPPTFVSTFSRFSNALLPTIELKMRASIIAADERRQKRKLCAIHDLRRRIAKVAARLNESRHKHTHLSDFHETAITTPELRSGCWEYSGGRTLLFPEMMEIWVKFLENGAPVLLFAARPESQTGIMTGTPFNAGHNGPFIPRGPAATANRGTP</sequence>
<evidence type="ECO:0000313" key="2">
    <source>
        <dbReference type="EMBL" id="RPA74019.1"/>
    </source>
</evidence>
<dbReference type="EMBL" id="ML119803">
    <property type="protein sequence ID" value="RPA74019.1"/>
    <property type="molecule type" value="Genomic_DNA"/>
</dbReference>
<gene>
    <name evidence="2" type="ORF">BJ508DRAFT_313267</name>
</gene>
<evidence type="ECO:0000313" key="3">
    <source>
        <dbReference type="Proteomes" id="UP000275078"/>
    </source>
</evidence>
<name>A0A3N4HJJ0_ASCIM</name>
<keyword evidence="3" id="KW-1185">Reference proteome</keyword>
<reference evidence="2 3" key="1">
    <citation type="journal article" date="2018" name="Nat. Ecol. Evol.">
        <title>Pezizomycetes genomes reveal the molecular basis of ectomycorrhizal truffle lifestyle.</title>
        <authorList>
            <person name="Murat C."/>
            <person name="Payen T."/>
            <person name="Noel B."/>
            <person name="Kuo A."/>
            <person name="Morin E."/>
            <person name="Chen J."/>
            <person name="Kohler A."/>
            <person name="Krizsan K."/>
            <person name="Balestrini R."/>
            <person name="Da Silva C."/>
            <person name="Montanini B."/>
            <person name="Hainaut M."/>
            <person name="Levati E."/>
            <person name="Barry K.W."/>
            <person name="Belfiori B."/>
            <person name="Cichocki N."/>
            <person name="Clum A."/>
            <person name="Dockter R.B."/>
            <person name="Fauchery L."/>
            <person name="Guy J."/>
            <person name="Iotti M."/>
            <person name="Le Tacon F."/>
            <person name="Lindquist E.A."/>
            <person name="Lipzen A."/>
            <person name="Malagnac F."/>
            <person name="Mello A."/>
            <person name="Molinier V."/>
            <person name="Miyauchi S."/>
            <person name="Poulain J."/>
            <person name="Riccioni C."/>
            <person name="Rubini A."/>
            <person name="Sitrit Y."/>
            <person name="Splivallo R."/>
            <person name="Traeger S."/>
            <person name="Wang M."/>
            <person name="Zifcakova L."/>
            <person name="Wipf D."/>
            <person name="Zambonelli A."/>
            <person name="Paolocci F."/>
            <person name="Nowrousian M."/>
            <person name="Ottonello S."/>
            <person name="Baldrian P."/>
            <person name="Spatafora J.W."/>
            <person name="Henrissat B."/>
            <person name="Nagy L.G."/>
            <person name="Aury J.M."/>
            <person name="Wincker P."/>
            <person name="Grigoriev I.V."/>
            <person name="Bonfante P."/>
            <person name="Martin F.M."/>
        </authorList>
    </citation>
    <scope>NUCLEOTIDE SEQUENCE [LARGE SCALE GENOMIC DNA]</scope>
    <source>
        <strain evidence="2 3">RN42</strain>
    </source>
</reference>
<protein>
    <submittedName>
        <fullName evidence="2">Uncharacterized protein</fullName>
    </submittedName>
</protein>
<organism evidence="2 3">
    <name type="scientific">Ascobolus immersus RN42</name>
    <dbReference type="NCBI Taxonomy" id="1160509"/>
    <lineage>
        <taxon>Eukaryota</taxon>
        <taxon>Fungi</taxon>
        <taxon>Dikarya</taxon>
        <taxon>Ascomycota</taxon>
        <taxon>Pezizomycotina</taxon>
        <taxon>Pezizomycetes</taxon>
        <taxon>Pezizales</taxon>
        <taxon>Ascobolaceae</taxon>
        <taxon>Ascobolus</taxon>
    </lineage>
</organism>
<feature type="region of interest" description="Disordered" evidence="1">
    <location>
        <begin position="386"/>
        <end position="408"/>
    </location>
</feature>
<evidence type="ECO:0000256" key="1">
    <source>
        <dbReference type="SAM" id="MobiDB-lite"/>
    </source>
</evidence>
<proteinExistence type="predicted"/>